<evidence type="ECO:0000313" key="2">
    <source>
        <dbReference type="Proteomes" id="UP000289738"/>
    </source>
</evidence>
<keyword evidence="2" id="KW-1185">Reference proteome</keyword>
<comment type="caution">
    <text evidence="1">The sequence shown here is derived from an EMBL/GenBank/DDBJ whole genome shotgun (WGS) entry which is preliminary data.</text>
</comment>
<organism evidence="1 2">
    <name type="scientific">Arachis hypogaea</name>
    <name type="common">Peanut</name>
    <dbReference type="NCBI Taxonomy" id="3818"/>
    <lineage>
        <taxon>Eukaryota</taxon>
        <taxon>Viridiplantae</taxon>
        <taxon>Streptophyta</taxon>
        <taxon>Embryophyta</taxon>
        <taxon>Tracheophyta</taxon>
        <taxon>Spermatophyta</taxon>
        <taxon>Magnoliopsida</taxon>
        <taxon>eudicotyledons</taxon>
        <taxon>Gunneridae</taxon>
        <taxon>Pentapetalae</taxon>
        <taxon>rosids</taxon>
        <taxon>fabids</taxon>
        <taxon>Fabales</taxon>
        <taxon>Fabaceae</taxon>
        <taxon>Papilionoideae</taxon>
        <taxon>50 kb inversion clade</taxon>
        <taxon>dalbergioids sensu lato</taxon>
        <taxon>Dalbergieae</taxon>
        <taxon>Pterocarpus clade</taxon>
        <taxon>Arachis</taxon>
    </lineage>
</organism>
<reference evidence="1 2" key="1">
    <citation type="submission" date="2019-01" db="EMBL/GenBank/DDBJ databases">
        <title>Sequencing of cultivated peanut Arachis hypogaea provides insights into genome evolution and oil improvement.</title>
        <authorList>
            <person name="Chen X."/>
        </authorList>
    </citation>
    <scope>NUCLEOTIDE SEQUENCE [LARGE SCALE GENOMIC DNA]</scope>
    <source>
        <strain evidence="2">cv. Fuhuasheng</strain>
        <tissue evidence="1">Leaves</tissue>
    </source>
</reference>
<dbReference type="Proteomes" id="UP000289738">
    <property type="component" value="Chromosome A10"/>
</dbReference>
<protein>
    <submittedName>
        <fullName evidence="1">Uncharacterized protein</fullName>
    </submittedName>
</protein>
<dbReference type="EMBL" id="SDMP01000010">
    <property type="protein sequence ID" value="RYR33067.1"/>
    <property type="molecule type" value="Genomic_DNA"/>
</dbReference>
<proteinExistence type="predicted"/>
<sequence length="83" mass="9446">MASVFKVYEREFSPIPDENMWPPWYCASLKPNSAMRRKASGRPVSPWIRNEIDAIECAEKRCGLCRGEGYTRRGSSNAPHSDP</sequence>
<dbReference type="AlphaFoldDB" id="A0A445B305"/>
<evidence type="ECO:0000313" key="1">
    <source>
        <dbReference type="EMBL" id="RYR33067.1"/>
    </source>
</evidence>
<gene>
    <name evidence="1" type="ORF">Ahy_A10g047618</name>
</gene>
<accession>A0A445B305</accession>
<name>A0A445B305_ARAHY</name>